<dbReference type="GO" id="GO:0004553">
    <property type="term" value="F:hydrolase activity, hydrolyzing O-glycosyl compounds"/>
    <property type="evidence" value="ECO:0007669"/>
    <property type="project" value="InterPro"/>
</dbReference>
<feature type="domain" description="Glycoside hydrolase family 5" evidence="4">
    <location>
        <begin position="23"/>
        <end position="278"/>
    </location>
</feature>
<accession>A8F5I3</accession>
<name>A8F5I3_PSELT</name>
<keyword evidence="1 3" id="KW-0378">Hydrolase</keyword>
<dbReference type="STRING" id="416591.Tlet_0851"/>
<dbReference type="EMBL" id="CP000812">
    <property type="protein sequence ID" value="ABV33417.1"/>
    <property type="molecule type" value="Genomic_DNA"/>
</dbReference>
<sequence length="414" mass="47347">MQFLIGTNYWSKSGAFMMWEDEYYNPEIIKKELHTMKDLGMSLCRSFLYLPTFFPAPNSISEKHLARYKEFLGLCEDIGIQTMPTFIVGHMSGENHDIAFRESRNLYSDPFMLEQQIYFVKNVVSEIKDFKSIYGYILSNEMPIYGSADTPDNIIRWVKSLTEAIKSIDPHRLVGTGDGCWNAFGGENGFNLKQLSNVVDFFGPHLYLSETDEYRHSMLSEFTVRFVSQYGLPVFLEEFGASSSQASDENIALYYREVLLNSLLSGASGAINWCLNDFDLVSVKPYIHHPFELKFGIVRENGVLKAAAEEVKNFSKFVLNLRNSQMENSEAVILVPSYYNTQYPFSHDSPAETFKHMLQALTMSSKAGFSIDFAEEADLKRWKRYKLVILPSERKYLATTVVFNRVSGLTISIS</sequence>
<dbReference type="InterPro" id="IPR001547">
    <property type="entry name" value="Glyco_hydro_5"/>
</dbReference>
<evidence type="ECO:0000313" key="5">
    <source>
        <dbReference type="EMBL" id="ABV33417.1"/>
    </source>
</evidence>
<evidence type="ECO:0000256" key="3">
    <source>
        <dbReference type="RuleBase" id="RU361153"/>
    </source>
</evidence>
<dbReference type="SUPFAM" id="SSF51445">
    <property type="entry name" value="(Trans)glycosidases"/>
    <property type="match status" value="1"/>
</dbReference>
<gene>
    <name evidence="5" type="ordered locus">Tlet_0851</name>
</gene>
<comment type="similarity">
    <text evidence="3">Belongs to the glycosyl hydrolase 5 (cellulase A) family.</text>
</comment>
<evidence type="ECO:0000256" key="2">
    <source>
        <dbReference type="ARBA" id="ARBA00023295"/>
    </source>
</evidence>
<evidence type="ECO:0000256" key="1">
    <source>
        <dbReference type="ARBA" id="ARBA00022801"/>
    </source>
</evidence>
<keyword evidence="6" id="KW-1185">Reference proteome</keyword>
<dbReference type="RefSeq" id="WP_012002898.1">
    <property type="nucleotide sequence ID" value="NC_009828.1"/>
</dbReference>
<reference evidence="5 6" key="1">
    <citation type="submission" date="2007-08" db="EMBL/GenBank/DDBJ databases">
        <title>Complete sequence of Thermotoga lettingae TMO.</title>
        <authorList>
            <consortium name="US DOE Joint Genome Institute"/>
            <person name="Copeland A."/>
            <person name="Lucas S."/>
            <person name="Lapidus A."/>
            <person name="Barry K."/>
            <person name="Glavina del Rio T."/>
            <person name="Dalin E."/>
            <person name="Tice H."/>
            <person name="Pitluck S."/>
            <person name="Foster B."/>
            <person name="Bruce D."/>
            <person name="Schmutz J."/>
            <person name="Larimer F."/>
            <person name="Land M."/>
            <person name="Hauser L."/>
            <person name="Kyrpides N."/>
            <person name="Mikhailova N."/>
            <person name="Nelson K."/>
            <person name="Gogarten J.P."/>
            <person name="Noll K."/>
            <person name="Richardson P."/>
        </authorList>
    </citation>
    <scope>NUCLEOTIDE SEQUENCE [LARGE SCALE GENOMIC DNA]</scope>
    <source>
        <strain evidence="6">ATCC BAA-301 / DSM 14385 / NBRC 107922 / TMO</strain>
    </source>
</reference>
<dbReference type="HOGENOM" id="CLU_663690_0_0_0"/>
<dbReference type="Gene3D" id="3.20.20.80">
    <property type="entry name" value="Glycosidases"/>
    <property type="match status" value="1"/>
</dbReference>
<dbReference type="CAZy" id="GH5">
    <property type="family name" value="Glycoside Hydrolase Family 5"/>
</dbReference>
<dbReference type="eggNOG" id="COG3934">
    <property type="taxonomic scope" value="Bacteria"/>
</dbReference>
<proteinExistence type="inferred from homology"/>
<reference evidence="5 6" key="2">
    <citation type="journal article" date="2009" name="Proc. Natl. Acad. Sci. U.S.A.">
        <title>On the chimeric nature, thermophilic origin, and phylogenetic placement of the Thermotogales.</title>
        <authorList>
            <person name="Zhaxybayeva O."/>
            <person name="Swithers K.S."/>
            <person name="Lapierre P."/>
            <person name="Fournier G.P."/>
            <person name="Bickhart D.M."/>
            <person name="DeBoy R.T."/>
            <person name="Nelson K.E."/>
            <person name="Nesbo C.L."/>
            <person name="Doolittle W.F."/>
            <person name="Gogarten J.P."/>
            <person name="Noll K.M."/>
        </authorList>
    </citation>
    <scope>NUCLEOTIDE SEQUENCE [LARGE SCALE GENOMIC DNA]</scope>
    <source>
        <strain evidence="6">ATCC BAA-301 / DSM 14385 / NBRC 107922 / TMO</strain>
    </source>
</reference>
<dbReference type="OrthoDB" id="9801493at2"/>
<dbReference type="Proteomes" id="UP000002016">
    <property type="component" value="Chromosome"/>
</dbReference>
<evidence type="ECO:0000313" key="6">
    <source>
        <dbReference type="Proteomes" id="UP000002016"/>
    </source>
</evidence>
<evidence type="ECO:0000259" key="4">
    <source>
        <dbReference type="Pfam" id="PF00150"/>
    </source>
</evidence>
<dbReference type="KEGG" id="tle:Tlet_0851"/>
<dbReference type="AlphaFoldDB" id="A8F5I3"/>
<dbReference type="InterPro" id="IPR017853">
    <property type="entry name" value="GH"/>
</dbReference>
<dbReference type="GO" id="GO:0000272">
    <property type="term" value="P:polysaccharide catabolic process"/>
    <property type="evidence" value="ECO:0007669"/>
    <property type="project" value="InterPro"/>
</dbReference>
<dbReference type="Pfam" id="PF00150">
    <property type="entry name" value="Cellulase"/>
    <property type="match status" value="1"/>
</dbReference>
<organism evidence="5 6">
    <name type="scientific">Pseudothermotoga lettingae (strain ATCC BAA-301 / DSM 14385 / NBRC 107922 / TMO)</name>
    <name type="common">Thermotoga lettingae</name>
    <dbReference type="NCBI Taxonomy" id="416591"/>
    <lineage>
        <taxon>Bacteria</taxon>
        <taxon>Thermotogati</taxon>
        <taxon>Thermotogota</taxon>
        <taxon>Thermotogae</taxon>
        <taxon>Thermotogales</taxon>
        <taxon>Thermotogaceae</taxon>
        <taxon>Pseudothermotoga</taxon>
    </lineage>
</organism>
<keyword evidence="2 3" id="KW-0326">Glycosidase</keyword>
<protein>
    <submittedName>
        <fullName evidence="5">Glycoside hydrolase family 5</fullName>
    </submittedName>
</protein>